<dbReference type="SUPFAM" id="SSF56349">
    <property type="entry name" value="DNA breaking-rejoining enzymes"/>
    <property type="match status" value="1"/>
</dbReference>
<protein>
    <recommendedName>
        <fullName evidence="4">Tyr recombinase domain-containing protein</fullName>
    </recommendedName>
</protein>
<proteinExistence type="predicted"/>
<evidence type="ECO:0008006" key="4">
    <source>
        <dbReference type="Google" id="ProtNLM"/>
    </source>
</evidence>
<keyword evidence="1" id="KW-0233">DNA recombination</keyword>
<dbReference type="EMBL" id="VSWD01000007">
    <property type="protein sequence ID" value="KAK3099023.1"/>
    <property type="molecule type" value="Genomic_DNA"/>
</dbReference>
<dbReference type="Proteomes" id="UP001186944">
    <property type="component" value="Unassembled WGS sequence"/>
</dbReference>
<evidence type="ECO:0000256" key="1">
    <source>
        <dbReference type="ARBA" id="ARBA00023172"/>
    </source>
</evidence>
<dbReference type="Gene3D" id="1.10.443.10">
    <property type="entry name" value="Intergrase catalytic core"/>
    <property type="match status" value="1"/>
</dbReference>
<dbReference type="GO" id="GO:0015074">
    <property type="term" value="P:DNA integration"/>
    <property type="evidence" value="ECO:0007669"/>
    <property type="project" value="InterPro"/>
</dbReference>
<dbReference type="GO" id="GO:0006310">
    <property type="term" value="P:DNA recombination"/>
    <property type="evidence" value="ECO:0007669"/>
    <property type="project" value="UniProtKB-KW"/>
</dbReference>
<evidence type="ECO:0000313" key="2">
    <source>
        <dbReference type="EMBL" id="KAK3099023.1"/>
    </source>
</evidence>
<organism evidence="2 3">
    <name type="scientific">Pinctada imbricata</name>
    <name type="common">Atlantic pearl-oyster</name>
    <name type="synonym">Pinctada martensii</name>
    <dbReference type="NCBI Taxonomy" id="66713"/>
    <lineage>
        <taxon>Eukaryota</taxon>
        <taxon>Metazoa</taxon>
        <taxon>Spiralia</taxon>
        <taxon>Lophotrochozoa</taxon>
        <taxon>Mollusca</taxon>
        <taxon>Bivalvia</taxon>
        <taxon>Autobranchia</taxon>
        <taxon>Pteriomorphia</taxon>
        <taxon>Pterioida</taxon>
        <taxon>Pterioidea</taxon>
        <taxon>Pteriidae</taxon>
        <taxon>Pinctada</taxon>
    </lineage>
</organism>
<keyword evidence="3" id="KW-1185">Reference proteome</keyword>
<dbReference type="GO" id="GO:0003677">
    <property type="term" value="F:DNA binding"/>
    <property type="evidence" value="ECO:0007669"/>
    <property type="project" value="InterPro"/>
</dbReference>
<gene>
    <name evidence="2" type="ORF">FSP39_025339</name>
</gene>
<name>A0AA88Y6I1_PINIB</name>
<accession>A0AA88Y6I1</accession>
<comment type="caution">
    <text evidence="2">The sequence shown here is derived from an EMBL/GenBank/DDBJ whole genome shotgun (WGS) entry which is preliminary data.</text>
</comment>
<dbReference type="InterPro" id="IPR013762">
    <property type="entry name" value="Integrase-like_cat_sf"/>
</dbReference>
<evidence type="ECO:0000313" key="3">
    <source>
        <dbReference type="Proteomes" id="UP001186944"/>
    </source>
</evidence>
<dbReference type="InterPro" id="IPR011010">
    <property type="entry name" value="DNA_brk_join_enz"/>
</dbReference>
<sequence>MSGLSKSVGLSKSYTNHSIRATGATILSKGMYGPAHVMAVTGHKSVQSLSVYQRLSNDEKIQMAYTLFKNIVPVSKNVLPALPSTEQLGSIMPPAGSENVMAPALPSTERPAIMPPSTSDSLLTQELSGVNMEEIFCDFENVSVQVHQVQSRSINIMRNSTHSTQPIFHNCTVNINILTLSHL</sequence>
<dbReference type="AlphaFoldDB" id="A0AA88Y6I1"/>
<reference evidence="2" key="1">
    <citation type="submission" date="2019-08" db="EMBL/GenBank/DDBJ databases">
        <title>The improved chromosome-level genome for the pearl oyster Pinctada fucata martensii using PacBio sequencing and Hi-C.</title>
        <authorList>
            <person name="Zheng Z."/>
        </authorList>
    </citation>
    <scope>NUCLEOTIDE SEQUENCE</scope>
    <source>
        <strain evidence="2">ZZ-2019</strain>
        <tissue evidence="2">Adductor muscle</tissue>
    </source>
</reference>